<dbReference type="NCBIfam" id="TIGR04085">
    <property type="entry name" value="rSAM_more_4Fe4S"/>
    <property type="match status" value="1"/>
</dbReference>
<comment type="similarity">
    <text evidence="7">Belongs to the radical SAM superfamily. Anaerobic sulfatase-maturating enzyme family.</text>
</comment>
<dbReference type="GO" id="GO:0051539">
    <property type="term" value="F:4 iron, 4 sulfur cluster binding"/>
    <property type="evidence" value="ECO:0007669"/>
    <property type="project" value="UniProtKB-KW"/>
</dbReference>
<keyword evidence="2" id="KW-0004">4Fe-4S</keyword>
<dbReference type="SFLD" id="SFLDG01384">
    <property type="entry name" value="thioether_bond_formation_requi"/>
    <property type="match status" value="1"/>
</dbReference>
<evidence type="ECO:0000256" key="6">
    <source>
        <dbReference type="ARBA" id="ARBA00023014"/>
    </source>
</evidence>
<dbReference type="GO" id="GO:0046872">
    <property type="term" value="F:metal ion binding"/>
    <property type="evidence" value="ECO:0007669"/>
    <property type="project" value="UniProtKB-KW"/>
</dbReference>
<comment type="cofactor">
    <cofactor evidence="1">
        <name>[4Fe-4S] cluster</name>
        <dbReference type="ChEBI" id="CHEBI:49883"/>
    </cofactor>
</comment>
<organism evidence="9 10">
    <name type="scientific">Dethiosulfatibacter aminovorans DSM 17477</name>
    <dbReference type="NCBI Taxonomy" id="1121476"/>
    <lineage>
        <taxon>Bacteria</taxon>
        <taxon>Bacillati</taxon>
        <taxon>Bacillota</taxon>
        <taxon>Tissierellia</taxon>
        <taxon>Dethiosulfatibacter</taxon>
    </lineage>
</organism>
<keyword evidence="5" id="KW-0408">Iron</keyword>
<evidence type="ECO:0000256" key="1">
    <source>
        <dbReference type="ARBA" id="ARBA00001966"/>
    </source>
</evidence>
<dbReference type="STRING" id="1121476.SAMN02745751_01280"/>
<dbReference type="SFLD" id="SFLDS00029">
    <property type="entry name" value="Radical_SAM"/>
    <property type="match status" value="1"/>
</dbReference>
<dbReference type="Gene3D" id="3.20.20.70">
    <property type="entry name" value="Aldolase class I"/>
    <property type="match status" value="1"/>
</dbReference>
<dbReference type="Proteomes" id="UP000184052">
    <property type="component" value="Unassembled WGS sequence"/>
</dbReference>
<dbReference type="SFLD" id="SFLDG01386">
    <property type="entry name" value="main_SPASM_domain-containing"/>
    <property type="match status" value="1"/>
</dbReference>
<evidence type="ECO:0000256" key="5">
    <source>
        <dbReference type="ARBA" id="ARBA00023004"/>
    </source>
</evidence>
<dbReference type="PROSITE" id="PS51918">
    <property type="entry name" value="RADICAL_SAM"/>
    <property type="match status" value="1"/>
</dbReference>
<dbReference type="InterPro" id="IPR023867">
    <property type="entry name" value="Sulphatase_maturase_rSAM"/>
</dbReference>
<dbReference type="PANTHER" id="PTHR43273">
    <property type="entry name" value="ANAEROBIC SULFATASE-MATURATING ENZYME HOMOLOG ASLB-RELATED"/>
    <property type="match status" value="1"/>
</dbReference>
<name>A0A1M6EXP6_9FIRM</name>
<keyword evidence="4" id="KW-0479">Metal-binding</keyword>
<accession>A0A1M6EXP6</accession>
<dbReference type="InterPro" id="IPR013785">
    <property type="entry name" value="Aldolase_TIM"/>
</dbReference>
<reference evidence="9 10" key="1">
    <citation type="submission" date="2016-11" db="EMBL/GenBank/DDBJ databases">
        <authorList>
            <person name="Jaros S."/>
            <person name="Januszkiewicz K."/>
            <person name="Wedrychowicz H."/>
        </authorList>
    </citation>
    <scope>NUCLEOTIDE SEQUENCE [LARGE SCALE GENOMIC DNA]</scope>
    <source>
        <strain evidence="9 10">DSM 17477</strain>
    </source>
</reference>
<dbReference type="InterPro" id="IPR047207">
    <property type="entry name" value="SPASM_anSME"/>
</dbReference>
<dbReference type="AlphaFoldDB" id="A0A1M6EXP6"/>
<dbReference type="CDD" id="cd01335">
    <property type="entry name" value="Radical_SAM"/>
    <property type="match status" value="1"/>
</dbReference>
<dbReference type="InterPro" id="IPR034491">
    <property type="entry name" value="Anaerob_Ser_sulfatase-maturase"/>
</dbReference>
<proteinExistence type="inferred from homology"/>
<dbReference type="InterPro" id="IPR007197">
    <property type="entry name" value="rSAM"/>
</dbReference>
<dbReference type="SFLD" id="SFLDF00285">
    <property type="entry name" value="anaerobic_Ser-type_sulfatase-m"/>
    <property type="match status" value="1"/>
</dbReference>
<dbReference type="NCBIfam" id="NF010308">
    <property type="entry name" value="PRK13745.1"/>
    <property type="match status" value="1"/>
</dbReference>
<keyword evidence="3" id="KW-0949">S-adenosyl-L-methionine</keyword>
<dbReference type="RefSeq" id="WP_245819766.1">
    <property type="nucleotide sequence ID" value="NZ_FQZL01000008.1"/>
</dbReference>
<dbReference type="SFLD" id="SFLDG01067">
    <property type="entry name" value="SPASM/twitch_domain_containing"/>
    <property type="match status" value="1"/>
</dbReference>
<dbReference type="PANTHER" id="PTHR43273:SF3">
    <property type="entry name" value="ANAEROBIC SULFATASE-MATURATING ENZYME HOMOLOG ASLB-RELATED"/>
    <property type="match status" value="1"/>
</dbReference>
<evidence type="ECO:0000259" key="8">
    <source>
        <dbReference type="PROSITE" id="PS51918"/>
    </source>
</evidence>
<evidence type="ECO:0000256" key="3">
    <source>
        <dbReference type="ARBA" id="ARBA00022691"/>
    </source>
</evidence>
<dbReference type="CDD" id="cd21120">
    <property type="entry name" value="SPASM_anSME"/>
    <property type="match status" value="1"/>
</dbReference>
<dbReference type="InterPro" id="IPR058240">
    <property type="entry name" value="rSAM_sf"/>
</dbReference>
<keyword evidence="10" id="KW-1185">Reference proteome</keyword>
<sequence>MIKQEQIGKGFHVLAKPIGPVCNLDCRYCFYTEKEVFFDDNEDFRMNDKVLETFIRKYITSQDIPEIQFVWQGGEPTLMGLNFFRKVVAFQRRHGGGKKIINSLQTNGTLLDDEWCKFLKENMFLVGLSLDGPDIFHNLYRIDKMGNPTLEKVMDSVSLLKKYEVPFNVLVCVTKESSRHPLKIYKFLKQNELEYIQFTPIVERIPDEKDRARGLSHSSPRTYGDSVQNTNVTNYSVEATEYGDFLIGIFDEWVKNDVGSIYIMNFEWALESWLGLPSTMCLFSEECGKAVTIEHSGDVYTCDHYVYPEYKLGNILDKNLKEMIYSDKQKDFGKNKIDALPKSCKACEVYFACKGECPKNRFIKTYNGEDGLNYLCEGYKKYFRHIHPYMKVMVELIKNNLSPSMVMDAAERPIVIFKDDK</sequence>
<evidence type="ECO:0000313" key="9">
    <source>
        <dbReference type="EMBL" id="SHI90267.1"/>
    </source>
</evidence>
<gene>
    <name evidence="9" type="ORF">SAMN02745751_01280</name>
</gene>
<keyword evidence="6" id="KW-0411">Iron-sulfur</keyword>
<evidence type="ECO:0000256" key="2">
    <source>
        <dbReference type="ARBA" id="ARBA00022485"/>
    </source>
</evidence>
<dbReference type="EMBL" id="FQZL01000008">
    <property type="protein sequence ID" value="SHI90267.1"/>
    <property type="molecule type" value="Genomic_DNA"/>
</dbReference>
<dbReference type="GO" id="GO:0016491">
    <property type="term" value="F:oxidoreductase activity"/>
    <property type="evidence" value="ECO:0007669"/>
    <property type="project" value="InterPro"/>
</dbReference>
<dbReference type="SFLD" id="SFLDG01072">
    <property type="entry name" value="dehydrogenase_like"/>
    <property type="match status" value="1"/>
</dbReference>
<protein>
    <recommendedName>
        <fullName evidence="8">Radical SAM core domain-containing protein</fullName>
    </recommendedName>
</protein>
<dbReference type="Pfam" id="PF04055">
    <property type="entry name" value="Radical_SAM"/>
    <property type="match status" value="1"/>
</dbReference>
<dbReference type="NCBIfam" id="TIGR03942">
    <property type="entry name" value="sulfatase_rSAM"/>
    <property type="match status" value="1"/>
</dbReference>
<evidence type="ECO:0000313" key="10">
    <source>
        <dbReference type="Proteomes" id="UP000184052"/>
    </source>
</evidence>
<evidence type="ECO:0000256" key="7">
    <source>
        <dbReference type="ARBA" id="ARBA00023601"/>
    </source>
</evidence>
<feature type="domain" description="Radical SAM core" evidence="8">
    <location>
        <begin position="8"/>
        <end position="234"/>
    </location>
</feature>
<dbReference type="Pfam" id="PF13186">
    <property type="entry name" value="SPASM"/>
    <property type="match status" value="1"/>
</dbReference>
<dbReference type="SUPFAM" id="SSF102114">
    <property type="entry name" value="Radical SAM enzymes"/>
    <property type="match status" value="1"/>
</dbReference>
<dbReference type="InterPro" id="IPR023885">
    <property type="entry name" value="4Fe4S-binding_SPASM_dom"/>
</dbReference>
<evidence type="ECO:0000256" key="4">
    <source>
        <dbReference type="ARBA" id="ARBA00022723"/>
    </source>
</evidence>